<dbReference type="AlphaFoldDB" id="A0ABD5RT11"/>
<dbReference type="Gene3D" id="3.40.50.720">
    <property type="entry name" value="NAD(P)-binding Rossmann-like Domain"/>
    <property type="match status" value="1"/>
</dbReference>
<feature type="domain" description="RCK N-terminal" evidence="6">
    <location>
        <begin position="2"/>
        <end position="119"/>
    </location>
</feature>
<dbReference type="InterPro" id="IPR050721">
    <property type="entry name" value="Trk_Ktr_HKT_K-transport"/>
</dbReference>
<dbReference type="RefSeq" id="WP_247420912.1">
    <property type="nucleotide sequence ID" value="NZ_JALLGW010000003.1"/>
</dbReference>
<organism evidence="7 8">
    <name type="scientific">Halomarina salina</name>
    <dbReference type="NCBI Taxonomy" id="1872699"/>
    <lineage>
        <taxon>Archaea</taxon>
        <taxon>Methanobacteriati</taxon>
        <taxon>Methanobacteriota</taxon>
        <taxon>Stenosarchaea group</taxon>
        <taxon>Halobacteria</taxon>
        <taxon>Halobacteriales</taxon>
        <taxon>Natronomonadaceae</taxon>
        <taxon>Halomarina</taxon>
    </lineage>
</organism>
<dbReference type="GO" id="GO:0006813">
    <property type="term" value="P:potassium ion transport"/>
    <property type="evidence" value="ECO:0007669"/>
    <property type="project" value="UniProtKB-KW"/>
</dbReference>
<evidence type="ECO:0000259" key="6">
    <source>
        <dbReference type="PROSITE" id="PS51201"/>
    </source>
</evidence>
<dbReference type="PROSITE" id="PS51201">
    <property type="entry name" value="RCK_N"/>
    <property type="match status" value="1"/>
</dbReference>
<proteinExistence type="predicted"/>
<dbReference type="Proteomes" id="UP001596099">
    <property type="component" value="Unassembled WGS sequence"/>
</dbReference>
<dbReference type="InterPro" id="IPR003148">
    <property type="entry name" value="RCK_N"/>
</dbReference>
<dbReference type="GO" id="GO:0034220">
    <property type="term" value="P:monoatomic ion transmembrane transport"/>
    <property type="evidence" value="ECO:0007669"/>
    <property type="project" value="UniProtKB-KW"/>
</dbReference>
<dbReference type="SUPFAM" id="SSF51735">
    <property type="entry name" value="NAD(P)-binding Rossmann-fold domains"/>
    <property type="match status" value="1"/>
</dbReference>
<evidence type="ECO:0000256" key="1">
    <source>
        <dbReference type="ARBA" id="ARBA00003660"/>
    </source>
</evidence>
<keyword evidence="3" id="KW-0633">Potassium transport</keyword>
<name>A0ABD5RT11_9EURY</name>
<reference evidence="7 8" key="1">
    <citation type="journal article" date="2019" name="Int. J. Syst. Evol. Microbiol.">
        <title>The Global Catalogue of Microorganisms (GCM) 10K type strain sequencing project: providing services to taxonomists for standard genome sequencing and annotation.</title>
        <authorList>
            <consortium name="The Broad Institute Genomics Platform"/>
            <consortium name="The Broad Institute Genome Sequencing Center for Infectious Disease"/>
            <person name="Wu L."/>
            <person name="Ma J."/>
        </authorList>
    </citation>
    <scope>NUCLEOTIDE SEQUENCE [LARGE SCALE GENOMIC DNA]</scope>
    <source>
        <strain evidence="7 8">CGMCC 1.12543</strain>
    </source>
</reference>
<accession>A0ABD5RT11</accession>
<dbReference type="Pfam" id="PF02254">
    <property type="entry name" value="TrkA_N"/>
    <property type="match status" value="1"/>
</dbReference>
<keyword evidence="5" id="KW-0406">Ion transport</keyword>
<evidence type="ECO:0000256" key="2">
    <source>
        <dbReference type="ARBA" id="ARBA00022448"/>
    </source>
</evidence>
<dbReference type="InterPro" id="IPR036291">
    <property type="entry name" value="NAD(P)-bd_dom_sf"/>
</dbReference>
<keyword evidence="7" id="KW-0407">Ion channel</keyword>
<comment type="caution">
    <text evidence="7">The sequence shown here is derived from an EMBL/GenBank/DDBJ whole genome shotgun (WGS) entry which is preliminary data.</text>
</comment>
<dbReference type="EMBL" id="JBHSQH010000002">
    <property type="protein sequence ID" value="MFC5973672.1"/>
    <property type="molecule type" value="Genomic_DNA"/>
</dbReference>
<evidence type="ECO:0000313" key="8">
    <source>
        <dbReference type="Proteomes" id="UP001596099"/>
    </source>
</evidence>
<evidence type="ECO:0000256" key="4">
    <source>
        <dbReference type="ARBA" id="ARBA00022958"/>
    </source>
</evidence>
<keyword evidence="2" id="KW-0813">Transport</keyword>
<evidence type="ECO:0000256" key="5">
    <source>
        <dbReference type="ARBA" id="ARBA00023065"/>
    </source>
</evidence>
<dbReference type="InterPro" id="IPR006036">
    <property type="entry name" value="K_uptake_TrkA"/>
</dbReference>
<evidence type="ECO:0000256" key="3">
    <source>
        <dbReference type="ARBA" id="ARBA00022538"/>
    </source>
</evidence>
<comment type="function">
    <text evidence="1">Part of a potassium transport system.</text>
</comment>
<keyword evidence="4" id="KW-0630">Potassium</keyword>
<dbReference type="PRINTS" id="PR00335">
    <property type="entry name" value="KUPTAKETRKA"/>
</dbReference>
<sequence>MNGTAVIVGGGRVGRHTATQLIDHGYTVTVVERDAEKCETLATQQVGHVVEGDGEDRAILEEAGVADADVVAALTDHTPTNVIVCGLAREIAPEIRTLARVAYDGERDYQHLAAIDDIVYPAAAAADIAADHLLRQK</sequence>
<protein>
    <submittedName>
        <fullName evidence="7">Potassium channel family protein</fullName>
    </submittedName>
</protein>
<evidence type="ECO:0000313" key="7">
    <source>
        <dbReference type="EMBL" id="MFC5973672.1"/>
    </source>
</evidence>
<gene>
    <name evidence="7" type="ORF">ACFPYI_20265</name>
</gene>
<dbReference type="PANTHER" id="PTHR43833:SF5">
    <property type="entry name" value="TRK SYSTEM POTASSIUM UPTAKE PROTEIN TRKA"/>
    <property type="match status" value="1"/>
</dbReference>
<dbReference type="PANTHER" id="PTHR43833">
    <property type="entry name" value="POTASSIUM CHANNEL PROTEIN 2-RELATED-RELATED"/>
    <property type="match status" value="1"/>
</dbReference>
<keyword evidence="8" id="KW-1185">Reference proteome</keyword>